<evidence type="ECO:0000256" key="1">
    <source>
        <dbReference type="SAM" id="MobiDB-lite"/>
    </source>
</evidence>
<evidence type="ECO:0000313" key="4">
    <source>
        <dbReference type="Proteomes" id="UP000024635"/>
    </source>
</evidence>
<comment type="caution">
    <text evidence="3">The sequence shown here is derived from an EMBL/GenBank/DDBJ whole genome shotgun (WGS) entry which is preliminary data.</text>
</comment>
<feature type="chain" id="PRO_5001494009" evidence="2">
    <location>
        <begin position="18"/>
        <end position="238"/>
    </location>
</feature>
<feature type="region of interest" description="Disordered" evidence="1">
    <location>
        <begin position="83"/>
        <end position="197"/>
    </location>
</feature>
<feature type="compositionally biased region" description="Basic and acidic residues" evidence="1">
    <location>
        <begin position="132"/>
        <end position="143"/>
    </location>
</feature>
<dbReference type="Proteomes" id="UP000024635">
    <property type="component" value="Unassembled WGS sequence"/>
</dbReference>
<evidence type="ECO:0000313" key="3">
    <source>
        <dbReference type="EMBL" id="EYC33369.1"/>
    </source>
</evidence>
<feature type="compositionally biased region" description="Acidic residues" evidence="1">
    <location>
        <begin position="111"/>
        <end position="131"/>
    </location>
</feature>
<keyword evidence="2" id="KW-0732">Signal</keyword>
<dbReference type="AlphaFoldDB" id="A0A016W0I4"/>
<evidence type="ECO:0000256" key="2">
    <source>
        <dbReference type="SAM" id="SignalP"/>
    </source>
</evidence>
<protein>
    <submittedName>
        <fullName evidence="3">Uncharacterized protein</fullName>
    </submittedName>
</protein>
<keyword evidence="4" id="KW-1185">Reference proteome</keyword>
<dbReference type="EMBL" id="JARK01001338">
    <property type="protein sequence ID" value="EYC33369.1"/>
    <property type="molecule type" value="Genomic_DNA"/>
</dbReference>
<feature type="signal peptide" evidence="2">
    <location>
        <begin position="1"/>
        <end position="17"/>
    </location>
</feature>
<name>A0A016W0I4_9BILA</name>
<sequence length="238" mass="27603">MKFVVAAFLLSCYGFNAEPIRGPHRDKEPATPGITAVALTVKPKASELVRDARTRKKVVRSTLRENSADLDALAYSLDGDEDKREEFQHSIQSPMKNNYGAPKRRPPLINDGDEYDDGDKDVYEDDQGDYENEPKGKKWPDDKEYYDENEPGENKKWPDNYEYDEYDDQSEPKREKWPDEYDNGGYEEKENESSGSGIKLKETLQNLHDIVHGRRHNLHEKEVNYNLIVAMRQQLMEV</sequence>
<organism evidence="3 4">
    <name type="scientific">Ancylostoma ceylanicum</name>
    <dbReference type="NCBI Taxonomy" id="53326"/>
    <lineage>
        <taxon>Eukaryota</taxon>
        <taxon>Metazoa</taxon>
        <taxon>Ecdysozoa</taxon>
        <taxon>Nematoda</taxon>
        <taxon>Chromadorea</taxon>
        <taxon>Rhabditida</taxon>
        <taxon>Rhabditina</taxon>
        <taxon>Rhabditomorpha</taxon>
        <taxon>Strongyloidea</taxon>
        <taxon>Ancylostomatidae</taxon>
        <taxon>Ancylostomatinae</taxon>
        <taxon>Ancylostoma</taxon>
    </lineage>
</organism>
<gene>
    <name evidence="3" type="primary">Acey_s0002.g755</name>
    <name evidence="3" type="ORF">Y032_0002g755</name>
</gene>
<proteinExistence type="predicted"/>
<accession>A0A016W0I4</accession>
<reference evidence="4" key="1">
    <citation type="journal article" date="2015" name="Nat. Genet.">
        <title>The genome and transcriptome of the zoonotic hookworm Ancylostoma ceylanicum identify infection-specific gene families.</title>
        <authorList>
            <person name="Schwarz E.M."/>
            <person name="Hu Y."/>
            <person name="Antoshechkin I."/>
            <person name="Miller M.M."/>
            <person name="Sternberg P.W."/>
            <person name="Aroian R.V."/>
        </authorList>
    </citation>
    <scope>NUCLEOTIDE SEQUENCE</scope>
    <source>
        <strain evidence="4">HY135</strain>
    </source>
</reference>
<feature type="compositionally biased region" description="Basic and acidic residues" evidence="1">
    <location>
        <begin position="170"/>
        <end position="179"/>
    </location>
</feature>